<feature type="region of interest" description="Disordered" evidence="1">
    <location>
        <begin position="1"/>
        <end position="33"/>
    </location>
</feature>
<evidence type="ECO:0008006" key="4">
    <source>
        <dbReference type="Google" id="ProtNLM"/>
    </source>
</evidence>
<dbReference type="EMBL" id="LFJN01000010">
    <property type="protein sequence ID" value="KPI41269.1"/>
    <property type="molecule type" value="Genomic_DNA"/>
</dbReference>
<organism evidence="2 3">
    <name type="scientific">Cyphellophora attinorum</name>
    <dbReference type="NCBI Taxonomy" id="1664694"/>
    <lineage>
        <taxon>Eukaryota</taxon>
        <taxon>Fungi</taxon>
        <taxon>Dikarya</taxon>
        <taxon>Ascomycota</taxon>
        <taxon>Pezizomycotina</taxon>
        <taxon>Eurotiomycetes</taxon>
        <taxon>Chaetothyriomycetidae</taxon>
        <taxon>Chaetothyriales</taxon>
        <taxon>Cyphellophoraceae</taxon>
        <taxon>Cyphellophora</taxon>
    </lineage>
</organism>
<dbReference type="VEuPathDB" id="FungiDB:AB675_8148"/>
<evidence type="ECO:0000313" key="3">
    <source>
        <dbReference type="Proteomes" id="UP000038010"/>
    </source>
</evidence>
<dbReference type="RefSeq" id="XP_018001232.1">
    <property type="nucleotide sequence ID" value="XM_018148572.1"/>
</dbReference>
<dbReference type="GeneID" id="28740451"/>
<proteinExistence type="predicted"/>
<protein>
    <recommendedName>
        <fullName evidence="4">Tachykinin family protein</fullName>
    </recommendedName>
</protein>
<reference evidence="2 3" key="1">
    <citation type="submission" date="2015-06" db="EMBL/GenBank/DDBJ databases">
        <title>Draft genome of the ant-associated black yeast Phialophora attae CBS 131958.</title>
        <authorList>
            <person name="Moreno L.F."/>
            <person name="Stielow B.J."/>
            <person name="de Hoog S."/>
            <person name="Vicente V.A."/>
            <person name="Weiss V.A."/>
            <person name="de Vries M."/>
            <person name="Cruz L.M."/>
            <person name="Souza E.M."/>
        </authorList>
    </citation>
    <scope>NUCLEOTIDE SEQUENCE [LARGE SCALE GENOMIC DNA]</scope>
    <source>
        <strain evidence="2 3">CBS 131958</strain>
    </source>
</reference>
<evidence type="ECO:0000256" key="1">
    <source>
        <dbReference type="SAM" id="MobiDB-lite"/>
    </source>
</evidence>
<dbReference type="OrthoDB" id="4161203at2759"/>
<keyword evidence="3" id="KW-1185">Reference proteome</keyword>
<dbReference type="Proteomes" id="UP000038010">
    <property type="component" value="Unassembled WGS sequence"/>
</dbReference>
<name>A0A0N0NNE1_9EURO</name>
<sequence>MKVPGPAHKQHTAPVVRTRKRKQHRTESDEFSKSLGADDVDKLFFVPYQLPGTARRDVELVDAARRSYVARRSHRNGGNTVFLAEVATNTSSVKDKPYEATISAATAPNTVQLPSPVSKLSPTDPFSVFNYSIDLEAGRAIRYFQTNWAESAFQSATSHLHRSDNHATTSVVVQQVMSDNMCAHAFLAAVNRRMFVMHDASVLAERHANLAMAQLKKEIGRTDAIVVNQHIAVVMLFLSAYETYCFNLEGARIHLAAMEKVYGHHGLKGYLQRLCCNIDLFSAASLVAPPIFKQTSQSLCAWPNLDKSAASHFDDYTDVLGRKLCTVIDDIVALANNVDRFRHEALPTGLKQTASHMIARSEELTFRVLELMPCGNKLMECTVIALLMWLSYLPTSLMSYSPGFVPSDSFLKLVPGRGTRLGLALRQCKLATTLELWILAVGIICSVDSDDVQYCAINFIQLAKSLGIVSVRESLWQFLWFDTFDLIDSDVLDRLLDSETATTALQTIVGWASMTRTRQLPMGDEKSISVRLTNRPSNCFRLGA</sequence>
<dbReference type="AlphaFoldDB" id="A0A0N0NNE1"/>
<comment type="caution">
    <text evidence="2">The sequence shown here is derived from an EMBL/GenBank/DDBJ whole genome shotgun (WGS) entry which is preliminary data.</text>
</comment>
<accession>A0A0N0NNE1</accession>
<gene>
    <name evidence="2" type="ORF">AB675_8148</name>
</gene>
<evidence type="ECO:0000313" key="2">
    <source>
        <dbReference type="EMBL" id="KPI41269.1"/>
    </source>
</evidence>